<dbReference type="GO" id="GO:0004674">
    <property type="term" value="F:protein serine/threonine kinase activity"/>
    <property type="evidence" value="ECO:0007669"/>
    <property type="project" value="TreeGrafter"/>
</dbReference>
<evidence type="ECO:0000259" key="4">
    <source>
        <dbReference type="PROSITE" id="PS50011"/>
    </source>
</evidence>
<keyword evidence="1" id="KW-0547">Nucleotide-binding</keyword>
<dbReference type="PROSITE" id="PS50011">
    <property type="entry name" value="PROTEIN_KINASE_DOM"/>
    <property type="match status" value="1"/>
</dbReference>
<dbReference type="SUPFAM" id="SSF56112">
    <property type="entry name" value="Protein kinase-like (PK-like)"/>
    <property type="match status" value="1"/>
</dbReference>
<protein>
    <recommendedName>
        <fullName evidence="4">Protein kinase domain-containing protein</fullName>
    </recommendedName>
</protein>
<dbReference type="PANTHER" id="PTHR24346">
    <property type="entry name" value="MAP/MICROTUBULE AFFINITY-REGULATING KINASE"/>
    <property type="match status" value="1"/>
</dbReference>
<dbReference type="GO" id="GO:0035556">
    <property type="term" value="P:intracellular signal transduction"/>
    <property type="evidence" value="ECO:0007669"/>
    <property type="project" value="TreeGrafter"/>
</dbReference>
<keyword evidence="2" id="KW-0067">ATP-binding</keyword>
<evidence type="ECO:0000256" key="1">
    <source>
        <dbReference type="ARBA" id="ARBA00022741"/>
    </source>
</evidence>
<proteinExistence type="predicted"/>
<dbReference type="InterPro" id="IPR000719">
    <property type="entry name" value="Prot_kinase_dom"/>
</dbReference>
<evidence type="ECO:0000256" key="2">
    <source>
        <dbReference type="ARBA" id="ARBA00022840"/>
    </source>
</evidence>
<feature type="region of interest" description="Disordered" evidence="3">
    <location>
        <begin position="325"/>
        <end position="365"/>
    </location>
</feature>
<dbReference type="Gene3D" id="1.10.510.10">
    <property type="entry name" value="Transferase(Phosphotransferase) domain 1"/>
    <property type="match status" value="1"/>
</dbReference>
<dbReference type="InterPro" id="IPR011009">
    <property type="entry name" value="Kinase-like_dom_sf"/>
</dbReference>
<evidence type="ECO:0000256" key="3">
    <source>
        <dbReference type="SAM" id="MobiDB-lite"/>
    </source>
</evidence>
<dbReference type="GO" id="GO:0051094">
    <property type="term" value="P:positive regulation of developmental process"/>
    <property type="evidence" value="ECO:0007669"/>
    <property type="project" value="UniProtKB-ARBA"/>
</dbReference>
<dbReference type="AlphaFoldDB" id="L7IRE8"/>
<evidence type="ECO:0000313" key="5">
    <source>
        <dbReference type="EMBL" id="ELQ57895.1"/>
    </source>
</evidence>
<reference evidence="5" key="1">
    <citation type="journal article" date="2012" name="PLoS Genet.">
        <title>Comparative analysis of the genomes of two field isolates of the rice blast fungus Magnaporthe oryzae.</title>
        <authorList>
            <person name="Xue M."/>
            <person name="Yang J."/>
            <person name="Li Z."/>
            <person name="Hu S."/>
            <person name="Yao N."/>
            <person name="Dean R.A."/>
            <person name="Zhao W."/>
            <person name="Shen M."/>
            <person name="Zhang H."/>
            <person name="Li C."/>
            <person name="Liu L."/>
            <person name="Cao L."/>
            <person name="Xu X."/>
            <person name="Xing Y."/>
            <person name="Hsiang T."/>
            <person name="Zhang Z."/>
            <person name="Xu J.R."/>
            <person name="Peng Y.L."/>
        </authorList>
    </citation>
    <scope>NUCLEOTIDE SEQUENCE [LARGE SCALE GENOMIC DNA]</scope>
    <source>
        <strain evidence="5">P131</strain>
    </source>
</reference>
<dbReference type="PROSITE" id="PS00108">
    <property type="entry name" value="PROTEIN_KINASE_ST"/>
    <property type="match status" value="1"/>
</dbReference>
<dbReference type="SMART" id="SM00220">
    <property type="entry name" value="S_TKc"/>
    <property type="match status" value="1"/>
</dbReference>
<dbReference type="InterPro" id="IPR008271">
    <property type="entry name" value="Ser/Thr_kinase_AS"/>
</dbReference>
<organism>
    <name type="scientific">Pyricularia oryzae (strain P131)</name>
    <name type="common">Rice blast fungus</name>
    <name type="synonym">Magnaporthe oryzae</name>
    <dbReference type="NCBI Taxonomy" id="1143193"/>
    <lineage>
        <taxon>Eukaryota</taxon>
        <taxon>Fungi</taxon>
        <taxon>Dikarya</taxon>
        <taxon>Ascomycota</taxon>
        <taxon>Pezizomycotina</taxon>
        <taxon>Sordariomycetes</taxon>
        <taxon>Sordariomycetidae</taxon>
        <taxon>Magnaporthales</taxon>
        <taxon>Pyriculariaceae</taxon>
        <taxon>Pyricularia</taxon>
    </lineage>
</organism>
<feature type="domain" description="Protein kinase" evidence="4">
    <location>
        <begin position="434"/>
        <end position="734"/>
    </location>
</feature>
<dbReference type="PANTHER" id="PTHR24346:SF30">
    <property type="entry name" value="MATERNAL EMBRYONIC LEUCINE ZIPPER KINASE"/>
    <property type="match status" value="1"/>
</dbReference>
<feature type="compositionally biased region" description="Polar residues" evidence="3">
    <location>
        <begin position="327"/>
        <end position="347"/>
    </location>
</feature>
<accession>L7IRE8</accession>
<dbReference type="GO" id="GO:0005737">
    <property type="term" value="C:cytoplasm"/>
    <property type="evidence" value="ECO:0007669"/>
    <property type="project" value="TreeGrafter"/>
</dbReference>
<feature type="non-terminal residue" evidence="5">
    <location>
        <position position="734"/>
    </location>
</feature>
<feature type="region of interest" description="Disordered" evidence="3">
    <location>
        <begin position="131"/>
        <end position="154"/>
    </location>
</feature>
<dbReference type="Pfam" id="PF00069">
    <property type="entry name" value="Pkinase"/>
    <property type="match status" value="1"/>
</dbReference>
<sequence length="734" mass="79798">MPFQAKEAFCPIVQSVMMNLLNIAAFDGRFGLAAFLIEPFNLQSRSSSSLSLGNFSCILKLVRPAQVVLQYRDMMDVNINDGANASGSTTEPIPSTEFARMLEEHGVCLASPEAPSGTTNPFSSSELIRRQNEQNEDDATAASQREADEVEAAEAPPNVRIILGASPSQPVTVQLHPLGDIKAGAEATSRYRRAVLDVAANASGTALPGALAYQKLFVTQSKENIGFTIQATAYVPPAQARQRIPPKDVAQLLHCTLVFDPAADRIVLRNLDDKSVTLKTLAREKMPAELGLEGKGLSTPRSLLGKKSWNFSILARSGISIIPNPTVPSNAKTTLQGTKRQLASSQAGDPGLSKKGKLREPDKEDKATIVFQPVPIQAVRQLDHPSASARAPASVPAASAAGRELLPFRGHPMQYLHAGDKARIIGPSGEDYTVTYDKQLAMRENCHVFTAQHSSSPEDNGAAVVKVIRLPSGPVKQGESGKEAQKIYSLGKVWVQEVRNHLRLSEHVRYVPFLVYICIQKYSAPNSPAPSRSVRLQPSIVRLFDADSRLFALYMEHVKALSLLHYRKPTVAGPYCTLSSANVAQVLCDTSSALSYIHSHRIVHNDIKPDNILYSPDRGAVVIDFGLSREIPDSTSHTYHTGGTPWYLPREFLGRTPSRGAPGDVFALGVVMLFLTGKIPLPELCKAHPVWFINEALHLGSGARLAMQKWLSFVEDTSATLDSTDLLEDIVTQM</sequence>
<dbReference type="EMBL" id="JH794255">
    <property type="protein sequence ID" value="ELQ57895.1"/>
    <property type="molecule type" value="Genomic_DNA"/>
</dbReference>
<name>L7IRE8_PYRO1</name>
<dbReference type="GO" id="GO:0005524">
    <property type="term" value="F:ATP binding"/>
    <property type="evidence" value="ECO:0007669"/>
    <property type="project" value="UniProtKB-KW"/>
</dbReference>
<gene>
    <name evidence="5" type="ORF">OOW_P131scaffold01804g3</name>
</gene>